<keyword evidence="3" id="KW-1185">Reference proteome</keyword>
<proteinExistence type="predicted"/>
<protein>
    <submittedName>
        <fullName evidence="2">SDR family oxidoreductase</fullName>
    </submittedName>
</protein>
<dbReference type="Gene3D" id="3.40.50.720">
    <property type="entry name" value="NAD(P)-binding Rossmann-like Domain"/>
    <property type="match status" value="1"/>
</dbReference>
<evidence type="ECO:0000259" key="1">
    <source>
        <dbReference type="Pfam" id="PF13460"/>
    </source>
</evidence>
<sequence>MKIVVIGGTGLIGSKLVGKLNEHGHEAVAAAPNTGVNTLTGEGLAEVLKGASVVVDVSNSPSWEDEAVMNFFRTSTANLLKAEAEAGVTHHVALSVVGTDRLQESGYFRAKQAQEDLIKESGMPYSIVHATQFFEFVRGIADLSTDGDTVRLSPARIQPIYSDDVATAVGRTAVGTPVNGVVEVAGPDVFQLDELIRKALAAKNDPRTVVTDPHAPYSGAELKENTLLPGPDAQIAETKFSDWFARQQ</sequence>
<dbReference type="InterPro" id="IPR051207">
    <property type="entry name" value="ComplexI_NDUFA9_subunit"/>
</dbReference>
<organism evidence="2 3">
    <name type="scientific">Streptomyces shaanxiensis</name>
    <dbReference type="NCBI Taxonomy" id="653357"/>
    <lineage>
        <taxon>Bacteria</taxon>
        <taxon>Bacillati</taxon>
        <taxon>Actinomycetota</taxon>
        <taxon>Actinomycetes</taxon>
        <taxon>Kitasatosporales</taxon>
        <taxon>Streptomycetaceae</taxon>
        <taxon>Streptomyces</taxon>
    </lineage>
</organism>
<name>A0ABP7WA64_9ACTN</name>
<accession>A0ABP7WA64</accession>
<dbReference type="InterPro" id="IPR036291">
    <property type="entry name" value="NAD(P)-bd_dom_sf"/>
</dbReference>
<gene>
    <name evidence="2" type="ORF">GCM10022233_77390</name>
</gene>
<dbReference type="InterPro" id="IPR016040">
    <property type="entry name" value="NAD(P)-bd_dom"/>
</dbReference>
<dbReference type="SUPFAM" id="SSF51735">
    <property type="entry name" value="NAD(P)-binding Rossmann-fold domains"/>
    <property type="match status" value="1"/>
</dbReference>
<feature type="domain" description="NAD(P)-binding" evidence="1">
    <location>
        <begin position="7"/>
        <end position="135"/>
    </location>
</feature>
<evidence type="ECO:0000313" key="2">
    <source>
        <dbReference type="EMBL" id="GAA4084022.1"/>
    </source>
</evidence>
<dbReference type="PANTHER" id="PTHR12126:SF11">
    <property type="entry name" value="NADH DEHYDROGENASE [UBIQUINONE] 1 ALPHA SUBCOMPLEX SUBUNIT 9, MITOCHONDRIAL"/>
    <property type="match status" value="1"/>
</dbReference>
<dbReference type="Pfam" id="PF13460">
    <property type="entry name" value="NAD_binding_10"/>
    <property type="match status" value="1"/>
</dbReference>
<evidence type="ECO:0000313" key="3">
    <source>
        <dbReference type="Proteomes" id="UP001499984"/>
    </source>
</evidence>
<dbReference type="RefSeq" id="WP_345020407.1">
    <property type="nucleotide sequence ID" value="NZ_BAAAZY010000028.1"/>
</dbReference>
<dbReference type="EMBL" id="BAAAZY010000028">
    <property type="protein sequence ID" value="GAA4084022.1"/>
    <property type="molecule type" value="Genomic_DNA"/>
</dbReference>
<dbReference type="PANTHER" id="PTHR12126">
    <property type="entry name" value="NADH-UBIQUINONE OXIDOREDUCTASE 39 KDA SUBUNIT-RELATED"/>
    <property type="match status" value="1"/>
</dbReference>
<dbReference type="Proteomes" id="UP001499984">
    <property type="component" value="Unassembled WGS sequence"/>
</dbReference>
<comment type="caution">
    <text evidence="2">The sequence shown here is derived from an EMBL/GenBank/DDBJ whole genome shotgun (WGS) entry which is preliminary data.</text>
</comment>
<reference evidence="3" key="1">
    <citation type="journal article" date="2019" name="Int. J. Syst. Evol. Microbiol.">
        <title>The Global Catalogue of Microorganisms (GCM) 10K type strain sequencing project: providing services to taxonomists for standard genome sequencing and annotation.</title>
        <authorList>
            <consortium name="The Broad Institute Genomics Platform"/>
            <consortium name="The Broad Institute Genome Sequencing Center for Infectious Disease"/>
            <person name="Wu L."/>
            <person name="Ma J."/>
        </authorList>
    </citation>
    <scope>NUCLEOTIDE SEQUENCE [LARGE SCALE GENOMIC DNA]</scope>
    <source>
        <strain evidence="3">JCM 16925</strain>
    </source>
</reference>